<dbReference type="Proteomes" id="UP001595796">
    <property type="component" value="Unassembled WGS sequence"/>
</dbReference>
<evidence type="ECO:0000313" key="3">
    <source>
        <dbReference type="EMBL" id="MFC5067368.1"/>
    </source>
</evidence>
<feature type="transmembrane region" description="Helical" evidence="2">
    <location>
        <begin position="206"/>
        <end position="226"/>
    </location>
</feature>
<organism evidence="3 4">
    <name type="scientific">Flaviflagellibacter deserti</name>
    <dbReference type="NCBI Taxonomy" id="2267266"/>
    <lineage>
        <taxon>Bacteria</taxon>
        <taxon>Pseudomonadati</taxon>
        <taxon>Pseudomonadota</taxon>
        <taxon>Alphaproteobacteria</taxon>
        <taxon>Hyphomicrobiales</taxon>
        <taxon>Flaviflagellibacter</taxon>
    </lineage>
</organism>
<gene>
    <name evidence="3" type="ORF">ACFPFW_04995</name>
</gene>
<feature type="transmembrane region" description="Helical" evidence="2">
    <location>
        <begin position="114"/>
        <end position="133"/>
    </location>
</feature>
<dbReference type="RefSeq" id="WP_114958475.1">
    <property type="nucleotide sequence ID" value="NZ_JBHSJF010000005.1"/>
</dbReference>
<dbReference type="EMBL" id="JBHSJF010000005">
    <property type="protein sequence ID" value="MFC5067368.1"/>
    <property type="molecule type" value="Genomic_DNA"/>
</dbReference>
<comment type="caution">
    <text evidence="3">The sequence shown here is derived from an EMBL/GenBank/DDBJ whole genome shotgun (WGS) entry which is preliminary data.</text>
</comment>
<feature type="transmembrane region" description="Helical" evidence="2">
    <location>
        <begin position="84"/>
        <end position="102"/>
    </location>
</feature>
<sequence>MAHIDTPRGMGAMDAPHRSPVSPAEDIRTVAINQISWSAVFAGVVTALALHVILNLLGLGIGAATIEPTTGETPDAQTFSIGAGIWWTVSGILASLAGGYVAGRTSGKPKGSTAGFHGFASWATTTLVIFYMITTSAGALVGGLYSTVSGVVEQHAGQAAQTAANTPDPVGRLRGQVQQMTGQDPNNPSPEAKQRAAEAADATATAVSTGGIFAAVALLLGAAAGFMGGRMGAVDPTITTARLAGTGR</sequence>
<feature type="transmembrane region" description="Helical" evidence="2">
    <location>
        <begin position="37"/>
        <end position="64"/>
    </location>
</feature>
<keyword evidence="2" id="KW-0472">Membrane</keyword>
<name>A0ABV9Z0Y3_9HYPH</name>
<protein>
    <submittedName>
        <fullName evidence="3">PhnA-like protein</fullName>
    </submittedName>
</protein>
<accession>A0ABV9Z0Y3</accession>
<proteinExistence type="predicted"/>
<evidence type="ECO:0000313" key="4">
    <source>
        <dbReference type="Proteomes" id="UP001595796"/>
    </source>
</evidence>
<feature type="region of interest" description="Disordered" evidence="1">
    <location>
        <begin position="178"/>
        <end position="198"/>
    </location>
</feature>
<evidence type="ECO:0000256" key="2">
    <source>
        <dbReference type="SAM" id="Phobius"/>
    </source>
</evidence>
<reference evidence="4" key="1">
    <citation type="journal article" date="2019" name="Int. J. Syst. Evol. Microbiol.">
        <title>The Global Catalogue of Microorganisms (GCM) 10K type strain sequencing project: providing services to taxonomists for standard genome sequencing and annotation.</title>
        <authorList>
            <consortium name="The Broad Institute Genomics Platform"/>
            <consortium name="The Broad Institute Genome Sequencing Center for Infectious Disease"/>
            <person name="Wu L."/>
            <person name="Ma J."/>
        </authorList>
    </citation>
    <scope>NUCLEOTIDE SEQUENCE [LARGE SCALE GENOMIC DNA]</scope>
    <source>
        <strain evidence="4">CGMCC 1.16444</strain>
    </source>
</reference>
<keyword evidence="2" id="KW-0812">Transmembrane</keyword>
<feature type="region of interest" description="Disordered" evidence="1">
    <location>
        <begin position="1"/>
        <end position="20"/>
    </location>
</feature>
<keyword evidence="4" id="KW-1185">Reference proteome</keyword>
<evidence type="ECO:0000256" key="1">
    <source>
        <dbReference type="SAM" id="MobiDB-lite"/>
    </source>
</evidence>
<keyword evidence="2" id="KW-1133">Transmembrane helix</keyword>